<dbReference type="EMBL" id="JAPDRL010000298">
    <property type="protein sequence ID" value="KAJ9653741.1"/>
    <property type="molecule type" value="Genomic_DNA"/>
</dbReference>
<accession>A0ABQ9NFC3</accession>
<keyword evidence="3" id="KW-1185">Reference proteome</keyword>
<protein>
    <submittedName>
        <fullName evidence="2">Uncharacterized protein</fullName>
    </submittedName>
</protein>
<comment type="caution">
    <text evidence="2">The sequence shown here is derived from an EMBL/GenBank/DDBJ whole genome shotgun (WGS) entry which is preliminary data.</text>
</comment>
<feature type="non-terminal residue" evidence="2">
    <location>
        <position position="133"/>
    </location>
</feature>
<evidence type="ECO:0000313" key="3">
    <source>
        <dbReference type="Proteomes" id="UP001172684"/>
    </source>
</evidence>
<sequence length="133" mass="14228">MSDSHSPTRRPSRDRLEDYQTDVRNRGRNPEPPEGRDVGGEAGGPPVVSNAPPHLRQHAIAEAQIRAPYGFQQQQPPPASTDAAYPGLSFPQPHSYPPYPSGPADFAGGQLPGAQSQPAVFASATPFRPNRPA</sequence>
<evidence type="ECO:0000256" key="1">
    <source>
        <dbReference type="SAM" id="MobiDB-lite"/>
    </source>
</evidence>
<feature type="region of interest" description="Disordered" evidence="1">
    <location>
        <begin position="1"/>
        <end position="133"/>
    </location>
</feature>
<feature type="compositionally biased region" description="Basic and acidic residues" evidence="1">
    <location>
        <begin position="11"/>
        <end position="39"/>
    </location>
</feature>
<name>A0ABQ9NFC3_9PEZI</name>
<proteinExistence type="predicted"/>
<organism evidence="2 3">
    <name type="scientific">Coniosporium apollinis</name>
    <dbReference type="NCBI Taxonomy" id="61459"/>
    <lineage>
        <taxon>Eukaryota</taxon>
        <taxon>Fungi</taxon>
        <taxon>Dikarya</taxon>
        <taxon>Ascomycota</taxon>
        <taxon>Pezizomycotina</taxon>
        <taxon>Dothideomycetes</taxon>
        <taxon>Dothideomycetes incertae sedis</taxon>
        <taxon>Coniosporium</taxon>
    </lineage>
</organism>
<gene>
    <name evidence="2" type="ORF">H2201_009109</name>
</gene>
<evidence type="ECO:0000313" key="2">
    <source>
        <dbReference type="EMBL" id="KAJ9653741.1"/>
    </source>
</evidence>
<reference evidence="2" key="1">
    <citation type="submission" date="2022-10" db="EMBL/GenBank/DDBJ databases">
        <title>Culturing micro-colonial fungi from biological soil crusts in the Mojave desert and describing Neophaeococcomyces mojavensis, and introducing the new genera and species Taxawa tesnikishii.</title>
        <authorList>
            <person name="Kurbessoian T."/>
            <person name="Stajich J.E."/>
        </authorList>
    </citation>
    <scope>NUCLEOTIDE SEQUENCE</scope>
    <source>
        <strain evidence="2">TK_1</strain>
    </source>
</reference>
<dbReference type="Proteomes" id="UP001172684">
    <property type="component" value="Unassembled WGS sequence"/>
</dbReference>